<feature type="compositionally biased region" description="Basic and acidic residues" evidence="1">
    <location>
        <begin position="50"/>
        <end position="62"/>
    </location>
</feature>
<reference evidence="2" key="1">
    <citation type="journal article" date="2021" name="bioRxiv">
        <title>Whole Genome Assembly and Annotation of Northern Wild Rice, Zizania palustris L., Supports a Whole Genome Duplication in the Zizania Genus.</title>
        <authorList>
            <person name="Haas M."/>
            <person name="Kono T."/>
            <person name="Macchietto M."/>
            <person name="Millas R."/>
            <person name="McGilp L."/>
            <person name="Shao M."/>
            <person name="Duquette J."/>
            <person name="Hirsch C.N."/>
            <person name="Kimball J."/>
        </authorList>
    </citation>
    <scope>NUCLEOTIDE SEQUENCE</scope>
    <source>
        <tissue evidence="2">Fresh leaf tissue</tissue>
    </source>
</reference>
<evidence type="ECO:0000313" key="3">
    <source>
        <dbReference type="Proteomes" id="UP000729402"/>
    </source>
</evidence>
<name>A0A8J5W0J8_ZIZPA</name>
<evidence type="ECO:0000313" key="2">
    <source>
        <dbReference type="EMBL" id="KAG8067893.1"/>
    </source>
</evidence>
<reference evidence="2" key="2">
    <citation type="submission" date="2021-02" db="EMBL/GenBank/DDBJ databases">
        <authorList>
            <person name="Kimball J.A."/>
            <person name="Haas M.W."/>
            <person name="Macchietto M."/>
            <person name="Kono T."/>
            <person name="Duquette J."/>
            <person name="Shao M."/>
        </authorList>
    </citation>
    <scope>NUCLEOTIDE SEQUENCE</scope>
    <source>
        <tissue evidence="2">Fresh leaf tissue</tissue>
    </source>
</reference>
<evidence type="ECO:0000256" key="1">
    <source>
        <dbReference type="SAM" id="MobiDB-lite"/>
    </source>
</evidence>
<dbReference type="AlphaFoldDB" id="A0A8J5W0J8"/>
<accession>A0A8J5W0J8</accession>
<comment type="caution">
    <text evidence="2">The sequence shown here is derived from an EMBL/GenBank/DDBJ whole genome shotgun (WGS) entry which is preliminary data.</text>
</comment>
<protein>
    <submittedName>
        <fullName evidence="2">Uncharacterized protein</fullName>
    </submittedName>
</protein>
<organism evidence="2 3">
    <name type="scientific">Zizania palustris</name>
    <name type="common">Northern wild rice</name>
    <dbReference type="NCBI Taxonomy" id="103762"/>
    <lineage>
        <taxon>Eukaryota</taxon>
        <taxon>Viridiplantae</taxon>
        <taxon>Streptophyta</taxon>
        <taxon>Embryophyta</taxon>
        <taxon>Tracheophyta</taxon>
        <taxon>Spermatophyta</taxon>
        <taxon>Magnoliopsida</taxon>
        <taxon>Liliopsida</taxon>
        <taxon>Poales</taxon>
        <taxon>Poaceae</taxon>
        <taxon>BOP clade</taxon>
        <taxon>Oryzoideae</taxon>
        <taxon>Oryzeae</taxon>
        <taxon>Zizaniinae</taxon>
        <taxon>Zizania</taxon>
    </lineage>
</organism>
<proteinExistence type="predicted"/>
<dbReference type="Proteomes" id="UP000729402">
    <property type="component" value="Unassembled WGS sequence"/>
</dbReference>
<gene>
    <name evidence="2" type="ORF">GUJ93_ZPchr0005g16225</name>
</gene>
<feature type="region of interest" description="Disordered" evidence="1">
    <location>
        <begin position="33"/>
        <end position="63"/>
    </location>
</feature>
<dbReference type="EMBL" id="JAAALK010000284">
    <property type="protein sequence ID" value="KAG8067893.1"/>
    <property type="molecule type" value="Genomic_DNA"/>
</dbReference>
<keyword evidence="3" id="KW-1185">Reference proteome</keyword>
<sequence>MLQQAELFQFRLRRQYYRLSSLGVGKSCEDGQIPIGQVPASESPAAAQQRDGRHSPTAKKEPIFSTGWDQHDILFEVSELDDHGVYAR</sequence>